<dbReference type="PANTHER" id="PTHR13326:SF21">
    <property type="entry name" value="PSEUDOURIDYLATE SYNTHASE PUS7L"/>
    <property type="match status" value="1"/>
</dbReference>
<proteinExistence type="predicted"/>
<reference evidence="1" key="1">
    <citation type="submission" date="2022-04" db="EMBL/GenBank/DDBJ databases">
        <title>A functionally conserved STORR gene fusion in Papaver species that diverged 16.8 million years ago.</title>
        <authorList>
            <person name="Catania T."/>
        </authorList>
    </citation>
    <scope>NUCLEOTIDE SEQUENCE</scope>
    <source>
        <strain evidence="1">S-188037</strain>
    </source>
</reference>
<evidence type="ECO:0000313" key="2">
    <source>
        <dbReference type="Proteomes" id="UP001202328"/>
    </source>
</evidence>
<dbReference type="EMBL" id="JAJJMB010016078">
    <property type="protein sequence ID" value="KAI3849844.1"/>
    <property type="molecule type" value="Genomic_DNA"/>
</dbReference>
<protein>
    <submittedName>
        <fullName evidence="1">Uncharacterized protein</fullName>
    </submittedName>
</protein>
<dbReference type="SUPFAM" id="SSF55120">
    <property type="entry name" value="Pseudouridine synthase"/>
    <property type="match status" value="1"/>
</dbReference>
<dbReference type="GO" id="GO:0005634">
    <property type="term" value="C:nucleus"/>
    <property type="evidence" value="ECO:0007669"/>
    <property type="project" value="TreeGrafter"/>
</dbReference>
<dbReference type="InterPro" id="IPR001656">
    <property type="entry name" value="PsdUridine_synth_TruD"/>
</dbReference>
<accession>A0AAD4X6T6</accession>
<evidence type="ECO:0000313" key="1">
    <source>
        <dbReference type="EMBL" id="KAI3849844.1"/>
    </source>
</evidence>
<dbReference type="PANTHER" id="PTHR13326">
    <property type="entry name" value="TRNA PSEUDOURIDINE SYNTHASE D"/>
    <property type="match status" value="1"/>
</dbReference>
<dbReference type="GO" id="GO:0003723">
    <property type="term" value="F:RNA binding"/>
    <property type="evidence" value="ECO:0007669"/>
    <property type="project" value="InterPro"/>
</dbReference>
<sequence>MSMHGTKFLVTDTVDGPDSARGTDDWPETLGKFLRFNIFMENKDTRGIGGDMKDTRRPAMGIWVVVFKQPVKKLAGLNGRLIGIKIGDFCYVKEGLSLGQLQGNQFTITLRICLLLVDAHMVLSSDEADELTLIRICVPAHCPITEILEEEVSKHGKTLMSRRVQVYQQRLFKHEWDAAVEQI</sequence>
<gene>
    <name evidence="1" type="ORF">MKW98_026758</name>
</gene>
<comment type="caution">
    <text evidence="1">The sequence shown here is derived from an EMBL/GenBank/DDBJ whole genome shotgun (WGS) entry which is preliminary data.</text>
</comment>
<dbReference type="GO" id="GO:0001522">
    <property type="term" value="P:pseudouridine synthesis"/>
    <property type="evidence" value="ECO:0007669"/>
    <property type="project" value="InterPro"/>
</dbReference>
<dbReference type="InterPro" id="IPR020103">
    <property type="entry name" value="PsdUridine_synth_cat_dom_sf"/>
</dbReference>
<name>A0AAD4X6T6_9MAGN</name>
<organism evidence="1 2">
    <name type="scientific">Papaver atlanticum</name>
    <dbReference type="NCBI Taxonomy" id="357466"/>
    <lineage>
        <taxon>Eukaryota</taxon>
        <taxon>Viridiplantae</taxon>
        <taxon>Streptophyta</taxon>
        <taxon>Embryophyta</taxon>
        <taxon>Tracheophyta</taxon>
        <taxon>Spermatophyta</taxon>
        <taxon>Magnoliopsida</taxon>
        <taxon>Ranunculales</taxon>
        <taxon>Papaveraceae</taxon>
        <taxon>Papaveroideae</taxon>
        <taxon>Papaver</taxon>
    </lineage>
</organism>
<dbReference type="AlphaFoldDB" id="A0AAD4X6T6"/>
<dbReference type="GO" id="GO:0009982">
    <property type="term" value="F:pseudouridine synthase activity"/>
    <property type="evidence" value="ECO:0007669"/>
    <property type="project" value="InterPro"/>
</dbReference>
<dbReference type="Proteomes" id="UP001202328">
    <property type="component" value="Unassembled WGS sequence"/>
</dbReference>
<dbReference type="InterPro" id="IPR042214">
    <property type="entry name" value="TruD_catalytic"/>
</dbReference>
<keyword evidence="2" id="KW-1185">Reference proteome</keyword>
<dbReference type="Gene3D" id="3.30.2350.20">
    <property type="entry name" value="TruD, catalytic domain"/>
    <property type="match status" value="1"/>
</dbReference>